<dbReference type="EC" id="3.2.1.4" evidence="9"/>
<dbReference type="PROSITE" id="PS00592">
    <property type="entry name" value="GH9_2"/>
    <property type="match status" value="1"/>
</dbReference>
<feature type="chain" id="PRO_5018382431" description="Endoglucanase" evidence="9">
    <location>
        <begin position="24"/>
        <end position="484"/>
    </location>
</feature>
<keyword evidence="9" id="KW-0732">Signal</keyword>
<dbReference type="Proteomes" id="UP000236161">
    <property type="component" value="Unassembled WGS sequence"/>
</dbReference>
<feature type="domain" description="Glycoside hydrolase family 9" evidence="10">
    <location>
        <begin position="27"/>
        <end position="480"/>
    </location>
</feature>
<comment type="similarity">
    <text evidence="2 8 9">Belongs to the glycosyl hydrolase 9 (cellulase E) family.</text>
</comment>
<evidence type="ECO:0000256" key="9">
    <source>
        <dbReference type="RuleBase" id="RU361166"/>
    </source>
</evidence>
<evidence type="ECO:0000256" key="8">
    <source>
        <dbReference type="PROSITE-ProRule" id="PRU10059"/>
    </source>
</evidence>
<evidence type="ECO:0000256" key="6">
    <source>
        <dbReference type="ARBA" id="ARBA00023295"/>
    </source>
</evidence>
<feature type="active site" evidence="8">
    <location>
        <position position="406"/>
    </location>
</feature>
<reference evidence="11 12" key="1">
    <citation type="journal article" date="2017" name="Nature">
        <title>The Apostasia genome and the evolution of orchids.</title>
        <authorList>
            <person name="Zhang G.Q."/>
            <person name="Liu K.W."/>
            <person name="Li Z."/>
            <person name="Lohaus R."/>
            <person name="Hsiao Y.Y."/>
            <person name="Niu S.C."/>
            <person name="Wang J.Y."/>
            <person name="Lin Y.C."/>
            <person name="Xu Q."/>
            <person name="Chen L.J."/>
            <person name="Yoshida K."/>
            <person name="Fujiwara S."/>
            <person name="Wang Z.W."/>
            <person name="Zhang Y.Q."/>
            <person name="Mitsuda N."/>
            <person name="Wang M."/>
            <person name="Liu G.H."/>
            <person name="Pecoraro L."/>
            <person name="Huang H.X."/>
            <person name="Xiao X.J."/>
            <person name="Lin M."/>
            <person name="Wu X.Y."/>
            <person name="Wu W.L."/>
            <person name="Chen Y.Y."/>
            <person name="Chang S.B."/>
            <person name="Sakamoto S."/>
            <person name="Ohme-Takagi M."/>
            <person name="Yagi M."/>
            <person name="Zeng S.J."/>
            <person name="Shen C.Y."/>
            <person name="Yeh C.M."/>
            <person name="Luo Y.B."/>
            <person name="Tsai W.C."/>
            <person name="Van de Peer Y."/>
            <person name="Liu Z.J."/>
        </authorList>
    </citation>
    <scope>NUCLEOTIDE SEQUENCE [LARGE SCALE GENOMIC DNA]</scope>
    <source>
        <strain evidence="12">cv. Shenzhen</strain>
        <tissue evidence="11">Stem</tissue>
    </source>
</reference>
<evidence type="ECO:0000256" key="7">
    <source>
        <dbReference type="ARBA" id="ARBA00023326"/>
    </source>
</evidence>
<dbReference type="InterPro" id="IPR012341">
    <property type="entry name" value="6hp_glycosidase-like_sf"/>
</dbReference>
<evidence type="ECO:0000256" key="3">
    <source>
        <dbReference type="ARBA" id="ARBA00022801"/>
    </source>
</evidence>
<sequence>MSSMRNLVMGFVVFFLLMIKGEAASDYKQALTKSLLYFEAQRAGKLPANQRVSWRGDSALKDGSDAGVDLVGGYFDAGDNVKFGFPMAFTVTTLAWAVVDSFIELKAAGELQNAVDAVRWGADYLRKAHVAADVLYVEVGDGNSDHACWQRPEDMTTPRTTYKIDAAHPGADVAGETAAAFAASSIALKPSDPNYSADLLNRAKQLFDFAKNHPWKYQDSVPVVSQFYASSGFDDELVWAAAWLHRATGDGAYLDFLQNSGNIGGTRSMFSWDDKFVGAQLLVTKLILQKNVPLSGIWSQYKNSVDQFICSVIQKGSNNVKMSPGGLLWFQPWNNYQYVTAAMLVVSTYAGDLAAAQASLQCPAGVVSPADLTTFVRTQVDYLLGANPKKMSYMVGFGTSSPQQVHHRGASIVSIKKNPAPVDCQGGFTNWFNSPNPNPNVLDGAIVGGPDANDGYNDVRSNFQQAEPATVNTAAIVGVLARLS</sequence>
<keyword evidence="5 8" id="KW-0119">Carbohydrate metabolism</keyword>
<dbReference type="Gene3D" id="1.50.10.10">
    <property type="match status" value="1"/>
</dbReference>
<dbReference type="PANTHER" id="PTHR22298">
    <property type="entry name" value="ENDO-1,4-BETA-GLUCANASE"/>
    <property type="match status" value="1"/>
</dbReference>
<evidence type="ECO:0000256" key="2">
    <source>
        <dbReference type="ARBA" id="ARBA00007072"/>
    </source>
</evidence>
<dbReference type="OrthoDB" id="10257085at2759"/>
<dbReference type="InterPro" id="IPR001701">
    <property type="entry name" value="Glyco_hydro_9"/>
</dbReference>
<name>A0A2I0B4G7_9ASPA</name>
<dbReference type="InterPro" id="IPR018221">
    <property type="entry name" value="Glyco_hydro_9_His_AS"/>
</dbReference>
<keyword evidence="12" id="KW-1185">Reference proteome</keyword>
<feature type="signal peptide" evidence="9">
    <location>
        <begin position="1"/>
        <end position="23"/>
    </location>
</feature>
<dbReference type="STRING" id="1088818.A0A2I0B4G7"/>
<evidence type="ECO:0000256" key="5">
    <source>
        <dbReference type="ARBA" id="ARBA00023277"/>
    </source>
</evidence>
<proteinExistence type="inferred from homology"/>
<evidence type="ECO:0000313" key="11">
    <source>
        <dbReference type="EMBL" id="PKA62693.1"/>
    </source>
</evidence>
<protein>
    <recommendedName>
        <fullName evidence="9">Endoglucanase</fullName>
        <ecNumber evidence="9">3.2.1.4</ecNumber>
    </recommendedName>
</protein>
<comment type="catalytic activity">
    <reaction evidence="1 9">
        <text>Endohydrolysis of (1-&gt;4)-beta-D-glucosidic linkages in cellulose, lichenin and cereal beta-D-glucans.</text>
        <dbReference type="EC" id="3.2.1.4"/>
    </reaction>
</comment>
<dbReference type="FunFam" id="1.50.10.10:FF:000020">
    <property type="entry name" value="Endoglucanase"/>
    <property type="match status" value="1"/>
</dbReference>
<dbReference type="GO" id="GO:0030245">
    <property type="term" value="P:cellulose catabolic process"/>
    <property type="evidence" value="ECO:0007669"/>
    <property type="project" value="UniProtKB-KW"/>
</dbReference>
<dbReference type="Pfam" id="PF00759">
    <property type="entry name" value="Glyco_hydro_9"/>
    <property type="match status" value="1"/>
</dbReference>
<dbReference type="GO" id="GO:0008810">
    <property type="term" value="F:cellulase activity"/>
    <property type="evidence" value="ECO:0007669"/>
    <property type="project" value="UniProtKB-EC"/>
</dbReference>
<evidence type="ECO:0000256" key="1">
    <source>
        <dbReference type="ARBA" id="ARBA00000966"/>
    </source>
</evidence>
<keyword evidence="4 9" id="KW-0136">Cellulose degradation</keyword>
<evidence type="ECO:0000256" key="4">
    <source>
        <dbReference type="ARBA" id="ARBA00023001"/>
    </source>
</evidence>
<keyword evidence="7 8" id="KW-0624">Polysaccharide degradation</keyword>
<accession>A0A2I0B4G7</accession>
<keyword evidence="3 8" id="KW-0378">Hydrolase</keyword>
<organism evidence="11 12">
    <name type="scientific">Apostasia shenzhenica</name>
    <dbReference type="NCBI Taxonomy" id="1088818"/>
    <lineage>
        <taxon>Eukaryota</taxon>
        <taxon>Viridiplantae</taxon>
        <taxon>Streptophyta</taxon>
        <taxon>Embryophyta</taxon>
        <taxon>Tracheophyta</taxon>
        <taxon>Spermatophyta</taxon>
        <taxon>Magnoliopsida</taxon>
        <taxon>Liliopsida</taxon>
        <taxon>Asparagales</taxon>
        <taxon>Orchidaceae</taxon>
        <taxon>Apostasioideae</taxon>
        <taxon>Apostasia</taxon>
    </lineage>
</organism>
<dbReference type="AlphaFoldDB" id="A0A2I0B4G7"/>
<dbReference type="InterPro" id="IPR008928">
    <property type="entry name" value="6-hairpin_glycosidase_sf"/>
</dbReference>
<dbReference type="SUPFAM" id="SSF48208">
    <property type="entry name" value="Six-hairpin glycosidases"/>
    <property type="match status" value="1"/>
</dbReference>
<keyword evidence="6 8" id="KW-0326">Glycosidase</keyword>
<gene>
    <name evidence="11" type="ORF">AXF42_Ash012280</name>
</gene>
<evidence type="ECO:0000313" key="12">
    <source>
        <dbReference type="Proteomes" id="UP000236161"/>
    </source>
</evidence>
<dbReference type="EMBL" id="KZ451916">
    <property type="protein sequence ID" value="PKA62693.1"/>
    <property type="molecule type" value="Genomic_DNA"/>
</dbReference>
<evidence type="ECO:0000259" key="10">
    <source>
        <dbReference type="Pfam" id="PF00759"/>
    </source>
</evidence>